<dbReference type="Proteomes" id="UP000694388">
    <property type="component" value="Unplaced"/>
</dbReference>
<sequence length="141" mass="16257">MAYWTMVEKTPPKKKLLTSSADATNEEIMELRNRHSSQLSQAQEHEKFIEETLQRVQEEEMSLEKSRETHLDKVNGLLEWVGSMVPSSVKERANFMDLDNNTLKVTCSQQEEMLNELASQKANIAEAIRQTESFLVQNEGR</sequence>
<keyword evidence="3" id="KW-1185">Reference proteome</keyword>
<keyword evidence="1" id="KW-0175">Coiled coil</keyword>
<proteinExistence type="predicted"/>
<reference evidence="2" key="2">
    <citation type="submission" date="2025-09" db="UniProtKB">
        <authorList>
            <consortium name="Ensembl"/>
        </authorList>
    </citation>
    <scope>IDENTIFICATION</scope>
</reference>
<dbReference type="AlphaFoldDB" id="A0A8C4QKD9"/>
<accession>A0A8C4QKD9</accession>
<organism evidence="2 3">
    <name type="scientific">Eptatretus burgeri</name>
    <name type="common">Inshore hagfish</name>
    <dbReference type="NCBI Taxonomy" id="7764"/>
    <lineage>
        <taxon>Eukaryota</taxon>
        <taxon>Metazoa</taxon>
        <taxon>Chordata</taxon>
        <taxon>Craniata</taxon>
        <taxon>Vertebrata</taxon>
        <taxon>Cyclostomata</taxon>
        <taxon>Myxini</taxon>
        <taxon>Myxiniformes</taxon>
        <taxon>Myxinidae</taxon>
        <taxon>Eptatretinae</taxon>
        <taxon>Eptatretus</taxon>
    </lineage>
</organism>
<evidence type="ECO:0000313" key="2">
    <source>
        <dbReference type="Ensembl" id="ENSEBUP00000016837.1"/>
    </source>
</evidence>
<evidence type="ECO:0000313" key="3">
    <source>
        <dbReference type="Proteomes" id="UP000694388"/>
    </source>
</evidence>
<dbReference type="Ensembl" id="ENSEBUT00000017413.1">
    <property type="protein sequence ID" value="ENSEBUP00000016837.1"/>
    <property type="gene ID" value="ENSEBUG00000010562.1"/>
</dbReference>
<name>A0A8C4QKD9_EPTBU</name>
<evidence type="ECO:0000256" key="1">
    <source>
        <dbReference type="SAM" id="Coils"/>
    </source>
</evidence>
<feature type="coiled-coil region" evidence="1">
    <location>
        <begin position="14"/>
        <end position="69"/>
    </location>
</feature>
<protein>
    <submittedName>
        <fullName evidence="2">Uncharacterized protein</fullName>
    </submittedName>
</protein>
<dbReference type="GeneTree" id="ENSGT00940000155824"/>
<reference evidence="2" key="1">
    <citation type="submission" date="2025-08" db="UniProtKB">
        <authorList>
            <consortium name="Ensembl"/>
        </authorList>
    </citation>
    <scope>IDENTIFICATION</scope>
</reference>